<dbReference type="Pfam" id="PF18945">
    <property type="entry name" value="VipB_2"/>
    <property type="match status" value="1"/>
</dbReference>
<sequence>MECTGMSQVAFLTSKQMELSTFIAAIDDQINQLLHEILSHPDFKALKSGWYGLAYLLDETATTSVVVRMLDISYKELLKDFECSMEFDQSHIFDKIYSQEFGSAGGTPFGVMLCDHQLHLPTQAALNTYIGYLHSLSQIAAAAFCPFILGANPELLDLDSFKNLSVRINAYNTYQQHKFVKWNEFRAHPDARFIAMALPRMMIDTPIHWQSKNGFMLNETLASRQTDDITWMSAVYPIGKILAKCFESTGWLAEICGMRFHKAALHPHVSGLKSLVDDYPCLQTETLIYDELSLMLADIGFISLTSTTNSDQSIVYSAPSLHSPPTLEARVSNESAKYAAQLQYVLCVSRFSHYLKILMRNKVGSFTSAEECQSFLKGWLLNYTMSTSDASEHLLAKYPLREVDVKVFELAGQAGVFKCAVKLSPHYQLECVETEVFFSTDISKPI</sequence>
<evidence type="ECO:0000313" key="4">
    <source>
        <dbReference type="Proteomes" id="UP000250744"/>
    </source>
</evidence>
<dbReference type="NCBIfam" id="TIGR03355">
    <property type="entry name" value="VI_chp_2"/>
    <property type="match status" value="1"/>
</dbReference>
<dbReference type="AlphaFoldDB" id="A0A364NPN4"/>
<comment type="caution">
    <text evidence="3">The sequence shown here is derived from an EMBL/GenBank/DDBJ whole genome shotgun (WGS) entry which is preliminary data.</text>
</comment>
<dbReference type="InterPro" id="IPR010269">
    <property type="entry name" value="T6SS_TssC-like"/>
</dbReference>
<keyword evidence="4" id="KW-1185">Reference proteome</keyword>
<organism evidence="3 4">
    <name type="scientific">Nitrincola tibetensis</name>
    <dbReference type="NCBI Taxonomy" id="2219697"/>
    <lineage>
        <taxon>Bacteria</taxon>
        <taxon>Pseudomonadati</taxon>
        <taxon>Pseudomonadota</taxon>
        <taxon>Gammaproteobacteria</taxon>
        <taxon>Oceanospirillales</taxon>
        <taxon>Oceanospirillaceae</taxon>
        <taxon>Nitrincola</taxon>
    </lineage>
</organism>
<proteinExistence type="predicted"/>
<evidence type="ECO:0000313" key="3">
    <source>
        <dbReference type="EMBL" id="RAU19043.1"/>
    </source>
</evidence>
<gene>
    <name evidence="3" type="primary">tssC</name>
    <name evidence="3" type="ORF">DN062_06120</name>
</gene>
<accession>A0A364NPN4</accession>
<evidence type="ECO:0000259" key="1">
    <source>
        <dbReference type="Pfam" id="PF05943"/>
    </source>
</evidence>
<dbReference type="PANTHER" id="PTHR35565">
    <property type="entry name" value="CYTOPLASMIC PROTEIN-RELATED"/>
    <property type="match status" value="1"/>
</dbReference>
<protein>
    <submittedName>
        <fullName evidence="3">Type VI secretion system contractile sheath large subunit</fullName>
    </submittedName>
</protein>
<dbReference type="InterPro" id="IPR044031">
    <property type="entry name" value="TssC1_N"/>
</dbReference>
<evidence type="ECO:0000259" key="2">
    <source>
        <dbReference type="Pfam" id="PF18945"/>
    </source>
</evidence>
<dbReference type="InterPro" id="IPR044032">
    <property type="entry name" value="TssC1_C"/>
</dbReference>
<feature type="domain" description="TssC1 N-terminal" evidence="1">
    <location>
        <begin position="22"/>
        <end position="322"/>
    </location>
</feature>
<dbReference type="OrthoDB" id="9764000at2"/>
<dbReference type="Pfam" id="PF05943">
    <property type="entry name" value="VipB"/>
    <property type="match status" value="1"/>
</dbReference>
<dbReference type="PANTHER" id="PTHR35565:SF3">
    <property type="entry name" value="TYPE VI SECRETION SYSTEM SHEATH PROTEIN TSSC1"/>
    <property type="match status" value="1"/>
</dbReference>
<dbReference type="EMBL" id="QKRX01000003">
    <property type="protein sequence ID" value="RAU19043.1"/>
    <property type="molecule type" value="Genomic_DNA"/>
</dbReference>
<name>A0A364NPN4_9GAMM</name>
<reference evidence="3 4" key="1">
    <citation type="submission" date="2018-06" db="EMBL/GenBank/DDBJ databases">
        <title>Nitrincola tibetense sp. nov., isolated from Lake XuguoCo on Tibetan Plateau.</title>
        <authorList>
            <person name="Xing P."/>
        </authorList>
    </citation>
    <scope>NUCLEOTIDE SEQUENCE [LARGE SCALE GENOMIC DNA]</scope>
    <source>
        <strain evidence="4">xg18</strain>
    </source>
</reference>
<dbReference type="Proteomes" id="UP000250744">
    <property type="component" value="Unassembled WGS sequence"/>
</dbReference>
<feature type="domain" description="TssC1 C-terminal" evidence="2">
    <location>
        <begin position="333"/>
        <end position="440"/>
    </location>
</feature>